<feature type="non-terminal residue" evidence="3">
    <location>
        <position position="1"/>
    </location>
</feature>
<dbReference type="GO" id="GO:0016323">
    <property type="term" value="C:basolateral plasma membrane"/>
    <property type="evidence" value="ECO:0007669"/>
    <property type="project" value="TreeGrafter"/>
</dbReference>
<name>A0A974D676_XENLA</name>
<protein>
    <recommendedName>
        <fullName evidence="5">Barttin</fullName>
    </recommendedName>
</protein>
<feature type="region of interest" description="Disordered" evidence="1">
    <location>
        <begin position="343"/>
        <end position="367"/>
    </location>
</feature>
<evidence type="ECO:0000256" key="1">
    <source>
        <dbReference type="SAM" id="MobiDB-lite"/>
    </source>
</evidence>
<evidence type="ECO:0000313" key="4">
    <source>
        <dbReference type="Proteomes" id="UP000694892"/>
    </source>
</evidence>
<keyword evidence="2" id="KW-1133">Transmembrane helix</keyword>
<evidence type="ECO:0000313" key="3">
    <source>
        <dbReference type="EMBL" id="OCT85056.1"/>
    </source>
</evidence>
<sequence>PQGSAGVDAFSFFQWGCTRIGACRCRTQVEMQHAAFFLRSAPTIIWAPLEPAFELKKQPKGAESAKQAESSDRSRTVCLTGAAWDTILISASCNTTTMAEDKTFRYGLIILGFFLVMIGMFIMSVDKPQVYITFCSMGVLMIFIGITWSICQCYPKITFTPIDMEDDSFTEKSPVLPNDFIPDKQCSSTQYTSSKEAEVYETGLPSYDQIHIKVEEPGEGKDVQSVPTLLHPLLLDCSQMTLQAKIEIHRNVDNDSQISAEPAGTDYSACLLDYNRDAPAPLASLNEEDEINTTSCESDARSSHGSLNACDTWSFKQKAVTHFGETTSFEGIAHIDSPLNDEISLNSENENVSPSEQMSNTDTEDPSVQTLCIPDQIQESVDDLYYGLKDELDHLVIADESDFEQ</sequence>
<feature type="transmembrane region" description="Helical" evidence="2">
    <location>
        <begin position="104"/>
        <end position="123"/>
    </location>
</feature>
<dbReference type="InterPro" id="IPR029181">
    <property type="entry name" value="Barttin"/>
</dbReference>
<proteinExistence type="predicted"/>
<organism evidence="3 4">
    <name type="scientific">Xenopus laevis</name>
    <name type="common">African clawed frog</name>
    <dbReference type="NCBI Taxonomy" id="8355"/>
    <lineage>
        <taxon>Eukaryota</taxon>
        <taxon>Metazoa</taxon>
        <taxon>Chordata</taxon>
        <taxon>Craniata</taxon>
        <taxon>Vertebrata</taxon>
        <taxon>Euteleostomi</taxon>
        <taxon>Amphibia</taxon>
        <taxon>Batrachia</taxon>
        <taxon>Anura</taxon>
        <taxon>Pipoidea</taxon>
        <taxon>Pipidae</taxon>
        <taxon>Xenopodinae</taxon>
        <taxon>Xenopus</taxon>
        <taxon>Xenopus</taxon>
    </lineage>
</organism>
<accession>A0A974D676</accession>
<keyword evidence="2" id="KW-0472">Membrane</keyword>
<dbReference type="PANTHER" id="PTHR28399">
    <property type="entry name" value="BARTTIN"/>
    <property type="match status" value="1"/>
</dbReference>
<dbReference type="AlphaFoldDB" id="A0A974D676"/>
<reference evidence="4" key="1">
    <citation type="journal article" date="2016" name="Nature">
        <title>Genome evolution in the allotetraploid frog Xenopus laevis.</title>
        <authorList>
            <person name="Session A.M."/>
            <person name="Uno Y."/>
            <person name="Kwon T."/>
            <person name="Chapman J.A."/>
            <person name="Toyoda A."/>
            <person name="Takahashi S."/>
            <person name="Fukui A."/>
            <person name="Hikosaka A."/>
            <person name="Suzuki A."/>
            <person name="Kondo M."/>
            <person name="van Heeringen S.J."/>
            <person name="Quigley I."/>
            <person name="Heinz S."/>
            <person name="Ogino H."/>
            <person name="Ochi H."/>
            <person name="Hellsten U."/>
            <person name="Lyons J.B."/>
            <person name="Simakov O."/>
            <person name="Putnam N."/>
            <person name="Stites J."/>
            <person name="Kuroki Y."/>
            <person name="Tanaka T."/>
            <person name="Michiue T."/>
            <person name="Watanabe M."/>
            <person name="Bogdanovic O."/>
            <person name="Lister R."/>
            <person name="Georgiou G."/>
            <person name="Paranjpe S.S."/>
            <person name="van Kruijsbergen I."/>
            <person name="Shu S."/>
            <person name="Carlson J."/>
            <person name="Kinoshita T."/>
            <person name="Ohta Y."/>
            <person name="Mawaribuchi S."/>
            <person name="Jenkins J."/>
            <person name="Grimwood J."/>
            <person name="Schmutz J."/>
            <person name="Mitros T."/>
            <person name="Mozaffari S.V."/>
            <person name="Suzuki Y."/>
            <person name="Haramoto Y."/>
            <person name="Yamamoto T.S."/>
            <person name="Takagi C."/>
            <person name="Heald R."/>
            <person name="Miller K."/>
            <person name="Haudenschild C."/>
            <person name="Kitzman J."/>
            <person name="Nakayama T."/>
            <person name="Izutsu Y."/>
            <person name="Robert J."/>
            <person name="Fortriede J."/>
            <person name="Burns K."/>
            <person name="Lotay V."/>
            <person name="Karimi K."/>
            <person name="Yasuoka Y."/>
            <person name="Dichmann D.S."/>
            <person name="Flajnik M.F."/>
            <person name="Houston D.W."/>
            <person name="Shendure J."/>
            <person name="DuPasquier L."/>
            <person name="Vize P.D."/>
            <person name="Zorn A.M."/>
            <person name="Ito M."/>
            <person name="Marcotte E.M."/>
            <person name="Wallingford J.B."/>
            <person name="Ito Y."/>
            <person name="Asashima M."/>
            <person name="Ueno N."/>
            <person name="Matsuda Y."/>
            <person name="Veenstra G.J."/>
            <person name="Fujiyama A."/>
            <person name="Harland R.M."/>
            <person name="Taira M."/>
            <person name="Rokhsar D.S."/>
        </authorList>
    </citation>
    <scope>NUCLEOTIDE SEQUENCE [LARGE SCALE GENOMIC DNA]</scope>
    <source>
        <strain evidence="4">J</strain>
    </source>
</reference>
<evidence type="ECO:0000256" key="2">
    <source>
        <dbReference type="SAM" id="Phobius"/>
    </source>
</evidence>
<dbReference type="EMBL" id="CM004472">
    <property type="protein sequence ID" value="OCT85056.1"/>
    <property type="molecule type" value="Genomic_DNA"/>
</dbReference>
<dbReference type="Proteomes" id="UP000694892">
    <property type="component" value="Chromosome 4L"/>
</dbReference>
<dbReference type="PANTHER" id="PTHR28399:SF1">
    <property type="entry name" value="BARTTIN"/>
    <property type="match status" value="1"/>
</dbReference>
<evidence type="ECO:0008006" key="5">
    <source>
        <dbReference type="Google" id="ProtNLM"/>
    </source>
</evidence>
<gene>
    <name evidence="3" type="ORF">XELAEV_18023219mg</name>
</gene>
<dbReference type="GO" id="GO:0017081">
    <property type="term" value="F:chloride channel regulator activity"/>
    <property type="evidence" value="ECO:0007669"/>
    <property type="project" value="TreeGrafter"/>
</dbReference>
<dbReference type="GO" id="GO:0006821">
    <property type="term" value="P:chloride transport"/>
    <property type="evidence" value="ECO:0007669"/>
    <property type="project" value="InterPro"/>
</dbReference>
<feature type="transmembrane region" description="Helical" evidence="2">
    <location>
        <begin position="130"/>
        <end position="150"/>
    </location>
</feature>
<dbReference type="Pfam" id="PF15462">
    <property type="entry name" value="Barttin"/>
    <property type="match status" value="1"/>
</dbReference>
<keyword evidence="2" id="KW-0812">Transmembrane</keyword>
<dbReference type="OMA" id="NQESEVY"/>